<keyword evidence="8" id="KW-0813">Transport</keyword>
<dbReference type="Gene3D" id="1.20.1250.20">
    <property type="entry name" value="MFS general substrate transporter like domains"/>
    <property type="match status" value="1"/>
</dbReference>
<feature type="transmembrane region" description="Helical" evidence="9">
    <location>
        <begin position="416"/>
        <end position="435"/>
    </location>
</feature>
<feature type="transmembrane region" description="Helical" evidence="9">
    <location>
        <begin position="138"/>
        <end position="160"/>
    </location>
</feature>
<evidence type="ECO:0000256" key="4">
    <source>
        <dbReference type="ARBA" id="ARBA00022989"/>
    </source>
</evidence>
<keyword evidence="2" id="KW-1003">Cell membrane</keyword>
<feature type="domain" description="Major facilitator superfamily (MFS) profile" evidence="10">
    <location>
        <begin position="1"/>
        <end position="438"/>
    </location>
</feature>
<gene>
    <name evidence="11" type="ORF">ABEB36_012125</name>
</gene>
<keyword evidence="6" id="KW-0325">Glycoprotein</keyword>
<reference evidence="11 12" key="1">
    <citation type="submission" date="2024-05" db="EMBL/GenBank/DDBJ databases">
        <title>Genetic variation in Jamaican populations of the coffee berry borer (Hypothenemus hampei).</title>
        <authorList>
            <person name="Errbii M."/>
            <person name="Myrie A."/>
        </authorList>
    </citation>
    <scope>NUCLEOTIDE SEQUENCE [LARGE SCALE GENOMIC DNA]</scope>
    <source>
        <strain evidence="11">JA-Hopewell-2020-01-JO</strain>
        <tissue evidence="11">Whole body</tissue>
    </source>
</reference>
<dbReference type="EMBL" id="JBDJPC010000009">
    <property type="protein sequence ID" value="KAL1491543.1"/>
    <property type="molecule type" value="Genomic_DNA"/>
</dbReference>
<dbReference type="FunFam" id="1.20.1250.20:FF:000055">
    <property type="entry name" value="Facilitated trehalose transporter Tret1-2 homolog"/>
    <property type="match status" value="1"/>
</dbReference>
<keyword evidence="12" id="KW-1185">Reference proteome</keyword>
<dbReference type="InterPro" id="IPR020846">
    <property type="entry name" value="MFS_dom"/>
</dbReference>
<dbReference type="InterPro" id="IPR005828">
    <property type="entry name" value="MFS_sugar_transport-like"/>
</dbReference>
<evidence type="ECO:0000259" key="10">
    <source>
        <dbReference type="PROSITE" id="PS50850"/>
    </source>
</evidence>
<dbReference type="InterPro" id="IPR050549">
    <property type="entry name" value="MFS_Trehalose_Transporter"/>
</dbReference>
<keyword evidence="3 9" id="KW-0812">Transmembrane</keyword>
<feature type="transmembrane region" description="Helical" evidence="9">
    <location>
        <begin position="312"/>
        <end position="331"/>
    </location>
</feature>
<evidence type="ECO:0000256" key="2">
    <source>
        <dbReference type="ARBA" id="ARBA00022475"/>
    </source>
</evidence>
<dbReference type="InterPro" id="IPR005829">
    <property type="entry name" value="Sugar_transporter_CS"/>
</dbReference>
<feature type="transmembrane region" description="Helical" evidence="9">
    <location>
        <begin position="105"/>
        <end position="126"/>
    </location>
</feature>
<evidence type="ECO:0000313" key="11">
    <source>
        <dbReference type="EMBL" id="KAL1491543.1"/>
    </source>
</evidence>
<dbReference type="PROSITE" id="PS00217">
    <property type="entry name" value="SUGAR_TRANSPORT_2"/>
    <property type="match status" value="1"/>
</dbReference>
<evidence type="ECO:0000256" key="6">
    <source>
        <dbReference type="ARBA" id="ARBA00023180"/>
    </source>
</evidence>
<dbReference type="Pfam" id="PF00083">
    <property type="entry name" value="Sugar_tr"/>
    <property type="match status" value="1"/>
</dbReference>
<dbReference type="PRINTS" id="PR00171">
    <property type="entry name" value="SUGRTRNSPORT"/>
</dbReference>
<organism evidence="11 12">
    <name type="scientific">Hypothenemus hampei</name>
    <name type="common">Coffee berry borer</name>
    <dbReference type="NCBI Taxonomy" id="57062"/>
    <lineage>
        <taxon>Eukaryota</taxon>
        <taxon>Metazoa</taxon>
        <taxon>Ecdysozoa</taxon>
        <taxon>Arthropoda</taxon>
        <taxon>Hexapoda</taxon>
        <taxon>Insecta</taxon>
        <taxon>Pterygota</taxon>
        <taxon>Neoptera</taxon>
        <taxon>Endopterygota</taxon>
        <taxon>Coleoptera</taxon>
        <taxon>Polyphaga</taxon>
        <taxon>Cucujiformia</taxon>
        <taxon>Curculionidae</taxon>
        <taxon>Scolytinae</taxon>
        <taxon>Hypothenemus</taxon>
    </lineage>
</organism>
<evidence type="ECO:0000256" key="5">
    <source>
        <dbReference type="ARBA" id="ARBA00023136"/>
    </source>
</evidence>
<evidence type="ECO:0000256" key="7">
    <source>
        <dbReference type="ARBA" id="ARBA00024348"/>
    </source>
</evidence>
<dbReference type="PANTHER" id="PTHR48021:SF47">
    <property type="entry name" value="GH17672P"/>
    <property type="match status" value="1"/>
</dbReference>
<name>A0ABD1EA68_HYPHA</name>
<evidence type="ECO:0000256" key="9">
    <source>
        <dbReference type="SAM" id="Phobius"/>
    </source>
</evidence>
<feature type="transmembrane region" description="Helical" evidence="9">
    <location>
        <begin position="285"/>
        <end position="305"/>
    </location>
</feature>
<feature type="transmembrane region" description="Helical" evidence="9">
    <location>
        <begin position="79"/>
        <end position="99"/>
    </location>
</feature>
<comment type="caution">
    <text evidence="11">The sequence shown here is derived from an EMBL/GenBank/DDBJ whole genome shotgun (WGS) entry which is preliminary data.</text>
</comment>
<comment type="similarity">
    <text evidence="7">Belongs to the major facilitator superfamily. Sugar transporter (TC 2.A.1.1) family. Trehalose transporter subfamily.</text>
</comment>
<feature type="transmembrane region" description="Helical" evidence="9">
    <location>
        <begin position="351"/>
        <end position="372"/>
    </location>
</feature>
<comment type="subcellular location">
    <subcellularLocation>
        <location evidence="1">Cell membrane</location>
        <topology evidence="1">Multi-pass membrane protein</topology>
    </subcellularLocation>
</comment>
<dbReference type="Proteomes" id="UP001566132">
    <property type="component" value="Unassembled WGS sequence"/>
</dbReference>
<feature type="transmembrane region" description="Helical" evidence="9">
    <location>
        <begin position="166"/>
        <end position="186"/>
    </location>
</feature>
<keyword evidence="5 9" id="KW-0472">Membrane</keyword>
<keyword evidence="4 9" id="KW-1133">Transmembrane helix</keyword>
<sequence>MFEYSVYSILSGTILGFVAGTSLTWSSPEKDFLNRTDTGHFDGVITDDEFSWISGLLSLGAAFGPFFFGYLADRIGRKYTLLSIALPFAVGSVIVAFATKVPELMVARLISGIGVGGAFTVLPMYVGEMSLDEHRSALGSGMNCFICFGLIFTYIVGYYVSKVVVFNLLLAGVAVGFFVIFLLIGAETPHYYVQKNKHDLALESLKRIRDAGPEENERELKMIRTEIEKEEQGSLLDIFKTKASTKAFIIGAGLVFFQQVSGINAVLMFAQTIFEDAKTPLEPQYCSMLIGAVQFSTSFITPVVSNMMGRKTILIISGIGMALSESILGIYDVMSHHDESSVSSIRFLPILSLVCYIITYNVGFGPLPWAIIGEVFPNSIKSSASALATAICWLTSFVITKWFQQVVDTLTLGPCFLGFASFSLLAAVFTQFVVLETKDKSLAEIQADLSK</sequence>
<dbReference type="AlphaFoldDB" id="A0ABD1EA68"/>
<evidence type="ECO:0000256" key="8">
    <source>
        <dbReference type="RuleBase" id="RU003346"/>
    </source>
</evidence>
<evidence type="ECO:0000313" key="12">
    <source>
        <dbReference type="Proteomes" id="UP001566132"/>
    </source>
</evidence>
<dbReference type="InterPro" id="IPR003663">
    <property type="entry name" value="Sugar/inositol_transpt"/>
</dbReference>
<feature type="transmembrane region" description="Helical" evidence="9">
    <location>
        <begin position="247"/>
        <end position="273"/>
    </location>
</feature>
<protein>
    <recommendedName>
        <fullName evidence="10">Major facilitator superfamily (MFS) profile domain-containing protein</fullName>
    </recommendedName>
</protein>
<dbReference type="PROSITE" id="PS50850">
    <property type="entry name" value="MFS"/>
    <property type="match status" value="1"/>
</dbReference>
<dbReference type="InterPro" id="IPR036259">
    <property type="entry name" value="MFS_trans_sf"/>
</dbReference>
<accession>A0ABD1EA68</accession>
<feature type="transmembrane region" description="Helical" evidence="9">
    <location>
        <begin position="50"/>
        <end position="72"/>
    </location>
</feature>
<dbReference type="GO" id="GO:0005886">
    <property type="term" value="C:plasma membrane"/>
    <property type="evidence" value="ECO:0007669"/>
    <property type="project" value="UniProtKB-SubCell"/>
</dbReference>
<evidence type="ECO:0000256" key="1">
    <source>
        <dbReference type="ARBA" id="ARBA00004651"/>
    </source>
</evidence>
<evidence type="ECO:0000256" key="3">
    <source>
        <dbReference type="ARBA" id="ARBA00022692"/>
    </source>
</evidence>
<feature type="transmembrane region" description="Helical" evidence="9">
    <location>
        <begin position="384"/>
        <end position="404"/>
    </location>
</feature>
<dbReference type="PANTHER" id="PTHR48021">
    <property type="match status" value="1"/>
</dbReference>
<dbReference type="NCBIfam" id="TIGR00879">
    <property type="entry name" value="SP"/>
    <property type="match status" value="1"/>
</dbReference>
<dbReference type="SUPFAM" id="SSF103473">
    <property type="entry name" value="MFS general substrate transporter"/>
    <property type="match status" value="1"/>
</dbReference>
<proteinExistence type="inferred from homology"/>